<name>A0A6N2WKE6_9FIRM</name>
<dbReference type="PANTHER" id="PTHR30461">
    <property type="entry name" value="DNA-INVERTASE FROM LAMBDOID PROPHAGE"/>
    <property type="match status" value="1"/>
</dbReference>
<dbReference type="InterPro" id="IPR025827">
    <property type="entry name" value="Zn_ribbon_recom_dom"/>
</dbReference>
<dbReference type="InterPro" id="IPR038109">
    <property type="entry name" value="DNA_bind_recomb_sf"/>
</dbReference>
<dbReference type="EMBL" id="CACRTF010000016">
    <property type="protein sequence ID" value="VYT42583.1"/>
    <property type="molecule type" value="Genomic_DNA"/>
</dbReference>
<dbReference type="Gene3D" id="3.90.1750.20">
    <property type="entry name" value="Putative Large Serine Recombinase, Chain B, Domain 2"/>
    <property type="match status" value="1"/>
</dbReference>
<dbReference type="AlphaFoldDB" id="A0A6N2WKE6"/>
<evidence type="ECO:0000259" key="2">
    <source>
        <dbReference type="PROSITE" id="PS51737"/>
    </source>
</evidence>
<sequence length="551" mass="63904">MRRARTATVVKKNISVIPANPEFSRDTRAQYKRLRVAAYCRVSTLQEQQETSYEAQVNYYTEKINSNPEWVFAGIYADDGKSATMTRKRNDFQAMIDDCMAGKIDMVITKSISRFARNTVDSLTHIRKLKAKNIAVYFEKENINTLGDGGEMLITILSSQAQEESRNLSENVHWGYVRQFENGVVYVNHNKFLGYTKDEEGNLVIVPDEAKLVRRIFRLYLEGNSINKIAEMLTKEGIRTVTGNTVWHATVISKMLMNEKYMGDALLQKTYTVDFLEKKRAVNKGIVPQYYIEGNHEAIIPRELFYQVQEERARRANVYRPAKKKGTTIRGKYSSKYVLADIMYCKECGQPYRRQVWVNGGTKKPVWRCYSRLKSGTKKCKHSPSLEEKALHEAIMEAVNSVIKDEGEFIDAFRDNVIRILGSYSDNVEPTEYDEKIDALQKQMLALIEDSAKTESADEEFDRAYREIADQIRAFKKKRTELIREKQLAEAYDQRVEGMGQYIQKTNYLKRQFDDELVRRLIKAIMVISEDKIEIQFHSGIVMTQRIDDYD</sequence>
<evidence type="ECO:0000259" key="1">
    <source>
        <dbReference type="PROSITE" id="PS51736"/>
    </source>
</evidence>
<dbReference type="InterPro" id="IPR006119">
    <property type="entry name" value="Resolv_N"/>
</dbReference>
<dbReference type="Pfam" id="PF00239">
    <property type="entry name" value="Resolvase"/>
    <property type="match status" value="1"/>
</dbReference>
<dbReference type="SUPFAM" id="SSF53041">
    <property type="entry name" value="Resolvase-like"/>
    <property type="match status" value="1"/>
</dbReference>
<dbReference type="InterPro" id="IPR036162">
    <property type="entry name" value="Resolvase-like_N_sf"/>
</dbReference>
<proteinExistence type="predicted"/>
<dbReference type="Gene3D" id="3.40.50.1390">
    <property type="entry name" value="Resolvase, N-terminal catalytic domain"/>
    <property type="match status" value="1"/>
</dbReference>
<feature type="domain" description="Recombinase" evidence="2">
    <location>
        <begin position="192"/>
        <end position="318"/>
    </location>
</feature>
<dbReference type="SMART" id="SM00857">
    <property type="entry name" value="Resolvase"/>
    <property type="match status" value="1"/>
</dbReference>
<reference evidence="3" key="1">
    <citation type="submission" date="2019-11" db="EMBL/GenBank/DDBJ databases">
        <authorList>
            <person name="Feng L."/>
        </authorList>
    </citation>
    <scope>NUCLEOTIDE SEQUENCE</scope>
    <source>
        <strain evidence="3">CbolteaeLFYP116</strain>
    </source>
</reference>
<dbReference type="GO" id="GO:0003677">
    <property type="term" value="F:DNA binding"/>
    <property type="evidence" value="ECO:0007669"/>
    <property type="project" value="InterPro"/>
</dbReference>
<evidence type="ECO:0000313" key="3">
    <source>
        <dbReference type="EMBL" id="VYT42583.1"/>
    </source>
</evidence>
<accession>A0A6N2WKE6</accession>
<dbReference type="PANTHER" id="PTHR30461:SF23">
    <property type="entry name" value="DNA RECOMBINASE-RELATED"/>
    <property type="match status" value="1"/>
</dbReference>
<dbReference type="GO" id="GO:0000150">
    <property type="term" value="F:DNA strand exchange activity"/>
    <property type="evidence" value="ECO:0007669"/>
    <property type="project" value="InterPro"/>
</dbReference>
<dbReference type="CDD" id="cd00338">
    <property type="entry name" value="Ser_Recombinase"/>
    <property type="match status" value="1"/>
</dbReference>
<dbReference type="InterPro" id="IPR050639">
    <property type="entry name" value="SSR_resolvase"/>
</dbReference>
<gene>
    <name evidence="3" type="primary">tnpR_3</name>
    <name evidence="3" type="ORF">CBLFYP116_03710</name>
</gene>
<dbReference type="PROSITE" id="PS51736">
    <property type="entry name" value="RECOMBINASES_3"/>
    <property type="match status" value="1"/>
</dbReference>
<dbReference type="RefSeq" id="WP_270279191.1">
    <property type="nucleotide sequence ID" value="NZ_CACRTF010000016.1"/>
</dbReference>
<dbReference type="Pfam" id="PF13408">
    <property type="entry name" value="Zn_ribbon_recom"/>
    <property type="match status" value="1"/>
</dbReference>
<dbReference type="InterPro" id="IPR011109">
    <property type="entry name" value="DNA_bind_recombinase_dom"/>
</dbReference>
<dbReference type="PROSITE" id="PS51737">
    <property type="entry name" value="RECOMBINASE_DNA_BIND"/>
    <property type="match status" value="1"/>
</dbReference>
<protein>
    <submittedName>
        <fullName evidence="3">Transposon Tn3 resolvase</fullName>
    </submittedName>
</protein>
<feature type="domain" description="Resolvase/invertase-type recombinase catalytic" evidence="1">
    <location>
        <begin position="35"/>
        <end position="183"/>
    </location>
</feature>
<dbReference type="Pfam" id="PF07508">
    <property type="entry name" value="Recombinase"/>
    <property type="match status" value="1"/>
</dbReference>
<organism evidence="3">
    <name type="scientific">Enterocloster bolteae</name>
    <dbReference type="NCBI Taxonomy" id="208479"/>
    <lineage>
        <taxon>Bacteria</taxon>
        <taxon>Bacillati</taxon>
        <taxon>Bacillota</taxon>
        <taxon>Clostridia</taxon>
        <taxon>Lachnospirales</taxon>
        <taxon>Lachnospiraceae</taxon>
        <taxon>Enterocloster</taxon>
    </lineage>
</organism>